<accession>A0ACB9NV40</accession>
<sequence>MLALSSPSSIVFRPDAVLMLLRSAYKDKDLLKVCKMAAEVLRKFSEPPVGQATPTSPGMDGSEKLMSLTVFSLVDYSGLFGEDFKKLDINWDSSFLNILDMSAIEEGLLHVLFACTSQKHLLSKMADNFSEFWFGLPLIQALLPALRPLISSVDRLDDNFSLWKQPNVQQALAQVVRTISSPVYRQLLQATAGYLSSFSQSQVKASCILIDLCLSAFAPWVSQVIAKVDLVVELLEDLLETLQAAVHSLSKARAALKYVLLAISGHVDDVLGMYKDVKHKILFLIEMLEPFLDPALATFRSKISFGDVCSNSEEQERICEAALNIIRSAVRKPALLPCLESEWRNGSVAPSVLLSILETHLQLPPEIDLCKCPASKVSEQEAVAATSFSSPVARKGVSSRENSVEDADAKIDISDAIPKADLSDDLTLLFAPNELRLTSLTNARSLCVESSPDRNKDSVSDRKCAVDACINKEINNFYFLDDGFSTEFINLQADLFHLSNLGDCESRASEFRRLALDLHSQDVTIEGHGAAIDALLLAAECYINPFFLSSGSDSKVIDILNSRKMKILECAKTEEMRSYSGTLNQEHMASLEKKRDKIVLQLLLMAAGWDREFQSSILGSEHNYYESLDELIVDISPSDLESSDAVTLVRQNQALLCNFLIRWLQRERQSMLELPMQSLLFLLYSATKLVCDPGSVIDIILSAAGNLNGVVTSYYYQSKDRNSRLDPVKLYELERRWILLQKLVVASTAGGEASGFKINNGHGGGSRYRNLIPPSAWISKIPIFSKSPFPLVRFLGWMAVSRNAKQYTKDRLFLASDLSQLTLLLSIFSDDLSLGESTMKGTSDSMRNNSDIKLSHVSSNSFEDAGEHSTSQSFNVIYPDVYRFFPSIRKRFESFGEIILQAVVMQLRYLPSGVLPDVLCWFSTFCLQPFALDQINPNLMKGSIATKAKAIILYILEGIISEHLEALVPETPRIVHLLASLCRVVYCDVSFLDCIMRVLQPIITYSLKKVSFELMLRDDSTLDFESLCFDELLNNMRDANENQVKSSLHSCKKASIIFVLASVLPNLSLQRIGTTLKLMLLSTDFAHFEASSHHNYLWAFQRVITSCKTLIFCTLRTAGIAPVELSDLNADGISKGASGGWQFLNEIMCGIQTSESLEKLQSSDTGSVEFGRQCFSLEEVMEFVDLFQELIKSLCSTSEKCWIDHYRLTRTLVISSAECYVYAMCLSSVVSNNPSAKSSVEREAQSHASIKSVDEALSPWRFGLQSLGELVVELLDKHCWLSAVTMLDCLLAVPQCFHVSDIVGTVCLAIKRFSLSAPKLSWRMQADKWLLKLFAREINDFEGTEDHIAELFRIMLGNCEPEQRFIALTHLEKLVGLDVDDNLALSYPECQKRLASMSDTGIPNPVLSSLVSSTWDHVAVVASSDTSPLLRTKALSLLVNYVPFAGQQQLQCFLASADSVVGILGKPLQPKLESPILRISLALIAGASLYSLGGDISLIPESIWRNIEDLANSKAECTVGELEKKTCLALCRLRNSEQGEKEVLREALLCNSSKQQYPDFGSTREAILQVLISLTSAEAYIEEFSKKCEEYTEVEEAEMELEVLRNEQSLNMPSGDLGDNSQSDSLSASLDDVNRLQQIKGCISALEKSRLREEIIARRQKKLLMRHDRQKFLEDASIREAELQRELDRERAIEAEKEIERQRLLEVERARTKELRHNLDLERERLAQRELQHELEQIESGVRLSRREQSSSGQSRSRDRYRERENGRPGNEGSGRTSGGTFQAEAGNSVGTVPTVMLSGSRSYTGQVPTILQSRDRPDECSSSYEEAFDGSKDSGDASSIGDPESISAFEGYPGRQGPRGSKSRAAVERRERDRREGKWERKH</sequence>
<protein>
    <submittedName>
        <fullName evidence="1">Uncharacterized protein</fullName>
    </submittedName>
</protein>
<gene>
    <name evidence="1" type="ORF">MLD38_023753</name>
</gene>
<organism evidence="1 2">
    <name type="scientific">Melastoma candidum</name>
    <dbReference type="NCBI Taxonomy" id="119954"/>
    <lineage>
        <taxon>Eukaryota</taxon>
        <taxon>Viridiplantae</taxon>
        <taxon>Streptophyta</taxon>
        <taxon>Embryophyta</taxon>
        <taxon>Tracheophyta</taxon>
        <taxon>Spermatophyta</taxon>
        <taxon>Magnoliopsida</taxon>
        <taxon>eudicotyledons</taxon>
        <taxon>Gunneridae</taxon>
        <taxon>Pentapetalae</taxon>
        <taxon>rosids</taxon>
        <taxon>malvids</taxon>
        <taxon>Myrtales</taxon>
        <taxon>Melastomataceae</taxon>
        <taxon>Melastomatoideae</taxon>
        <taxon>Melastomateae</taxon>
        <taxon>Melastoma</taxon>
    </lineage>
</organism>
<keyword evidence="2" id="KW-1185">Reference proteome</keyword>
<dbReference type="EMBL" id="CM042886">
    <property type="protein sequence ID" value="KAI4338731.1"/>
    <property type="molecule type" value="Genomic_DNA"/>
</dbReference>
<evidence type="ECO:0000313" key="1">
    <source>
        <dbReference type="EMBL" id="KAI4338731.1"/>
    </source>
</evidence>
<comment type="caution">
    <text evidence="1">The sequence shown here is derived from an EMBL/GenBank/DDBJ whole genome shotgun (WGS) entry which is preliminary data.</text>
</comment>
<reference evidence="2" key="1">
    <citation type="journal article" date="2023" name="Front. Plant Sci.">
        <title>Chromosomal-level genome assembly of Melastoma candidum provides insights into trichome evolution.</title>
        <authorList>
            <person name="Zhong Y."/>
            <person name="Wu W."/>
            <person name="Sun C."/>
            <person name="Zou P."/>
            <person name="Liu Y."/>
            <person name="Dai S."/>
            <person name="Zhou R."/>
        </authorList>
    </citation>
    <scope>NUCLEOTIDE SEQUENCE [LARGE SCALE GENOMIC DNA]</scope>
</reference>
<name>A0ACB9NV40_9MYRT</name>
<dbReference type="Proteomes" id="UP001057402">
    <property type="component" value="Chromosome 7"/>
</dbReference>
<proteinExistence type="predicted"/>
<evidence type="ECO:0000313" key="2">
    <source>
        <dbReference type="Proteomes" id="UP001057402"/>
    </source>
</evidence>